<reference evidence="1 2" key="1">
    <citation type="submission" date="2015-11" db="EMBL/GenBank/DDBJ databases">
        <authorList>
            <person name="Sahl J."/>
            <person name="Wagner D."/>
            <person name="Keim P."/>
        </authorList>
    </citation>
    <scope>NUCLEOTIDE SEQUENCE [LARGE SCALE GENOMIC DNA]</scope>
    <source>
        <strain evidence="1 2">MSMB1157</strain>
    </source>
</reference>
<protein>
    <submittedName>
        <fullName evidence="1">Uncharacterized protein</fullName>
    </submittedName>
</protein>
<evidence type="ECO:0000313" key="2">
    <source>
        <dbReference type="Proteomes" id="UP000070119"/>
    </source>
</evidence>
<name>A0AA40RD04_9BURK</name>
<comment type="caution">
    <text evidence="1">The sequence shown here is derived from an EMBL/GenBank/DDBJ whole genome shotgun (WGS) entry which is preliminary data.</text>
</comment>
<proteinExistence type="predicted"/>
<gene>
    <name evidence="1" type="ORF">WK57_11345</name>
</gene>
<sequence>MDVGPRDLKQSIGNVADMQQVVGLLLEAAANMQRGVDLMRAAVQVVQQSTVFRGTSRRGRPR</sequence>
<dbReference type="EMBL" id="LNJU01000001">
    <property type="protein sequence ID" value="KWZ61094.1"/>
    <property type="molecule type" value="Genomic_DNA"/>
</dbReference>
<dbReference type="Proteomes" id="UP000070119">
    <property type="component" value="Chromosome 1"/>
</dbReference>
<dbReference type="AlphaFoldDB" id="A0AA40RD04"/>
<accession>A0AA40RD04</accession>
<organism evidence="1 2">
    <name type="scientific">Burkholderia ubonensis</name>
    <dbReference type="NCBI Taxonomy" id="101571"/>
    <lineage>
        <taxon>Bacteria</taxon>
        <taxon>Pseudomonadati</taxon>
        <taxon>Pseudomonadota</taxon>
        <taxon>Betaproteobacteria</taxon>
        <taxon>Burkholderiales</taxon>
        <taxon>Burkholderiaceae</taxon>
        <taxon>Burkholderia</taxon>
        <taxon>Burkholderia cepacia complex</taxon>
    </lineage>
</organism>
<evidence type="ECO:0000313" key="1">
    <source>
        <dbReference type="EMBL" id="KWZ61094.1"/>
    </source>
</evidence>